<organism evidence="6 8">
    <name type="scientific">Enterococcus cecorum</name>
    <dbReference type="NCBI Taxonomy" id="44008"/>
    <lineage>
        <taxon>Bacteria</taxon>
        <taxon>Bacillati</taxon>
        <taxon>Bacillota</taxon>
        <taxon>Bacilli</taxon>
        <taxon>Lactobacillales</taxon>
        <taxon>Enterococcaceae</taxon>
        <taxon>Enterococcus</taxon>
    </lineage>
</organism>
<evidence type="ECO:0000259" key="3">
    <source>
        <dbReference type="Pfam" id="PF07261"/>
    </source>
</evidence>
<comment type="similarity">
    <text evidence="1">Belongs to the DnaB/DnaD family.</text>
</comment>
<gene>
    <name evidence="6" type="ORF">A5869_000731</name>
    <name evidence="5" type="ORF">B5E88_00480</name>
</gene>
<dbReference type="InterPro" id="IPR058660">
    <property type="entry name" value="WHD_DnaB"/>
</dbReference>
<evidence type="ECO:0000313" key="8">
    <source>
        <dbReference type="Proteomes" id="UP000196503"/>
    </source>
</evidence>
<feature type="domain" description="Replicative helicase loading/DNA remodeling protein DnaB N-terminal winged helix" evidence="4">
    <location>
        <begin position="5"/>
        <end position="183"/>
    </location>
</feature>
<name>A0A0H2Q3Z9_9ENTE</name>
<evidence type="ECO:0000259" key="4">
    <source>
        <dbReference type="Pfam" id="PF25888"/>
    </source>
</evidence>
<reference evidence="5" key="3">
    <citation type="journal article" date="2018" name="BMC Genomics">
        <title>Whole genome sequencing and function prediction of 133 gut anaerobes isolated from chicken caecum in pure cultures.</title>
        <authorList>
            <person name="Medvecky M."/>
            <person name="Cejkova D."/>
            <person name="Polansky O."/>
            <person name="Karasova D."/>
            <person name="Kubasova T."/>
            <person name="Cizek A."/>
            <person name="Rychlik I."/>
        </authorList>
    </citation>
    <scope>NUCLEOTIDE SEQUENCE</scope>
    <source>
        <strain evidence="5">An144</strain>
    </source>
</reference>
<comment type="caution">
    <text evidence="6">The sequence shown here is derived from an EMBL/GenBank/DDBJ whole genome shotgun (WGS) entry which is preliminary data.</text>
</comment>
<feature type="compositionally biased region" description="Polar residues" evidence="2">
    <location>
        <begin position="404"/>
        <end position="416"/>
    </location>
</feature>
<dbReference type="Proteomes" id="UP000196503">
    <property type="component" value="Unassembled WGS sequence"/>
</dbReference>
<dbReference type="InterPro" id="IPR006343">
    <property type="entry name" value="DnaB/C_C"/>
</dbReference>
<evidence type="ECO:0000256" key="1">
    <source>
        <dbReference type="ARBA" id="ARBA00093462"/>
    </source>
</evidence>
<dbReference type="Proteomes" id="UP000196074">
    <property type="component" value="Unassembled WGS sequence"/>
</dbReference>
<reference evidence="6 8" key="2">
    <citation type="submission" date="2017-05" db="EMBL/GenBank/DDBJ databases">
        <title>The Genome Sequence of Enterococcus faecium 2D5_DIV0622.</title>
        <authorList>
            <consortium name="The Broad Institute Genomics Platform"/>
            <consortium name="The Broad Institute Genomic Center for Infectious Diseases"/>
            <person name="Earl A."/>
            <person name="Manson A."/>
            <person name="Schwartman J."/>
            <person name="Gilmore M."/>
            <person name="Abouelleil A."/>
            <person name="Cao P."/>
            <person name="Chapman S."/>
            <person name="Cusick C."/>
            <person name="Shea T."/>
            <person name="Young S."/>
            <person name="Neafsey D."/>
            <person name="Nusbaum C."/>
            <person name="Birren B."/>
        </authorList>
    </citation>
    <scope>NUCLEOTIDE SEQUENCE [LARGE SCALE GENOMIC DNA]</scope>
    <source>
        <strain evidence="6 8">2D5_DIV0622</strain>
    </source>
</reference>
<dbReference type="AlphaFoldDB" id="A0A0H2Q3Z9"/>
<proteinExistence type="inferred from homology"/>
<evidence type="ECO:0000256" key="2">
    <source>
        <dbReference type="SAM" id="MobiDB-lite"/>
    </source>
</evidence>
<dbReference type="EMBL" id="NIBL01000001">
    <property type="protein sequence ID" value="OUZ19082.1"/>
    <property type="molecule type" value="Genomic_DNA"/>
</dbReference>
<evidence type="ECO:0000313" key="7">
    <source>
        <dbReference type="Proteomes" id="UP000196074"/>
    </source>
</evidence>
<dbReference type="Pfam" id="PF07261">
    <property type="entry name" value="DnaB_2"/>
    <property type="match status" value="1"/>
</dbReference>
<reference evidence="7" key="1">
    <citation type="submission" date="2017-04" db="EMBL/GenBank/DDBJ databases">
        <title>Function of individual gut microbiota members based on whole genome sequencing of pure cultures obtained from chicken caecum.</title>
        <authorList>
            <person name="Medvecky M."/>
            <person name="Cejkova D."/>
            <person name="Polansky O."/>
            <person name="Karasova D."/>
            <person name="Kubasova T."/>
            <person name="Cizek A."/>
            <person name="Rychlik I."/>
        </authorList>
    </citation>
    <scope>NUCLEOTIDE SEQUENCE [LARGE SCALE GENOMIC DNA]</scope>
    <source>
        <strain evidence="7">An144</strain>
    </source>
</reference>
<evidence type="ECO:0000313" key="6">
    <source>
        <dbReference type="EMBL" id="OUZ19082.1"/>
    </source>
</evidence>
<protein>
    <submittedName>
        <fullName evidence="6">Uncharacterized protein</fullName>
    </submittedName>
</protein>
<dbReference type="EMBL" id="NFLC01000001">
    <property type="protein sequence ID" value="OUQ11845.1"/>
    <property type="molecule type" value="Genomic_DNA"/>
</dbReference>
<sequence>MALLPNDSYQVYCKKTINADEWASLTSLYQPIIGSFATNLYQTLLLQAQYESDDAFLHLDLCNTLDLGISHLESVREKLEGIGLLKVYRKEEEFQTVQYFYEIIMPMLANQFLKDEVLSFLLLEKIGELNYQRLVTRFTKHTLSTAGFKEVTKSFKEVYTFDQQKLSHTLGELQKNKEKLDSQVNNPNFEQLALKDVAIDWQFLFDLAAKKFIQRKNITEEICRKLALFHSLYGYDELALVDLLAQSVNFSTGEIDEKALEHEALVREQVSNTATILPETDDNQLRKERFLKQGFTQADWELILQCEEYYPIEYLREIKQFKNSFSSKQEEWLVRELVERSPLSNPVINFLINYLLIVQNRTNLPAQLTSTIAADWSEKKILLPEQAMIHVRKIVDESKDKQRNQQANRKGQNYRNVRTEQVPEWMKNPPEEVKNPESTAAAKKALDALLNKEGDQ</sequence>
<dbReference type="Pfam" id="PF25888">
    <property type="entry name" value="WHD_DnaB"/>
    <property type="match status" value="1"/>
</dbReference>
<accession>A0A0H2Q3Z9</accession>
<feature type="region of interest" description="Disordered" evidence="2">
    <location>
        <begin position="396"/>
        <end position="440"/>
    </location>
</feature>
<dbReference type="RefSeq" id="WP_047241930.1">
    <property type="nucleotide sequence ID" value="NZ_CP010059.1"/>
</dbReference>
<evidence type="ECO:0000313" key="5">
    <source>
        <dbReference type="EMBL" id="OUQ11845.1"/>
    </source>
</evidence>
<feature type="domain" description="DnaB/C C-terminal" evidence="3">
    <location>
        <begin position="317"/>
        <end position="388"/>
    </location>
</feature>